<evidence type="ECO:0000313" key="3">
    <source>
        <dbReference type="Proteomes" id="UP000004959"/>
    </source>
</evidence>
<keyword evidence="2" id="KW-0808">Transferase</keyword>
<evidence type="ECO:0000313" key="2">
    <source>
        <dbReference type="EMBL" id="EHN58195.1"/>
    </source>
</evidence>
<feature type="domain" description="Glycosyltransferase 2-like" evidence="1">
    <location>
        <begin position="4"/>
        <end position="166"/>
    </location>
</feature>
<dbReference type="HOGENOM" id="CLU_086609_0_0_9"/>
<dbReference type="PATRIC" id="fig|1045004.4.peg.67"/>
<dbReference type="AlphaFoldDB" id="G9WIQ6"/>
<dbReference type="SUPFAM" id="SSF53448">
    <property type="entry name" value="Nucleotide-diphospho-sugar transferases"/>
    <property type="match status" value="1"/>
</dbReference>
<reference evidence="2 3" key="1">
    <citation type="journal article" date="2012" name="PLoS ONE">
        <title>Functional divergence in the genus oenococcus as predicted by genome sequencing of the newly-described species, Oenococcus kitaharae.</title>
        <authorList>
            <person name="Borneman A.R."/>
            <person name="McCarthy J.M."/>
            <person name="Chambers P.J."/>
            <person name="Bartowsky E.J."/>
        </authorList>
    </citation>
    <scope>NUCLEOTIDE SEQUENCE [LARGE SCALE GENOMIC DNA]</scope>
    <source>
        <strain evidence="3">DSM17330</strain>
    </source>
</reference>
<dbReference type="GO" id="GO:0016740">
    <property type="term" value="F:transferase activity"/>
    <property type="evidence" value="ECO:0007669"/>
    <property type="project" value="UniProtKB-KW"/>
</dbReference>
<evidence type="ECO:0000259" key="1">
    <source>
        <dbReference type="Pfam" id="PF00535"/>
    </source>
</evidence>
<protein>
    <submittedName>
        <fullName evidence="2">Putative glycosyl transferase</fullName>
    </submittedName>
</protein>
<comment type="caution">
    <text evidence="2">The sequence shown here is derived from an EMBL/GenBank/DDBJ whole genome shotgun (WGS) entry which is preliminary data.</text>
</comment>
<proteinExistence type="predicted"/>
<organism evidence="2 3">
    <name type="scientific">Oenococcus kitaharae DSM 17330</name>
    <dbReference type="NCBI Taxonomy" id="1045004"/>
    <lineage>
        <taxon>Bacteria</taxon>
        <taxon>Bacillati</taxon>
        <taxon>Bacillota</taxon>
        <taxon>Bacilli</taxon>
        <taxon>Lactobacillales</taxon>
        <taxon>Lactobacillaceae</taxon>
        <taxon>Oenococcus</taxon>
    </lineage>
</organism>
<dbReference type="InterPro" id="IPR001173">
    <property type="entry name" value="Glyco_trans_2-like"/>
</dbReference>
<dbReference type="Proteomes" id="UP000004959">
    <property type="component" value="Chromosome"/>
</dbReference>
<dbReference type="Pfam" id="PF00535">
    <property type="entry name" value="Glycos_transf_2"/>
    <property type="match status" value="1"/>
</dbReference>
<dbReference type="InterPro" id="IPR029044">
    <property type="entry name" value="Nucleotide-diphossugar_trans"/>
</dbReference>
<name>G9WIQ6_9LACO</name>
<dbReference type="EMBL" id="AFVZ01000001">
    <property type="protein sequence ID" value="EHN58195.1"/>
    <property type="molecule type" value="Genomic_DNA"/>
</dbReference>
<dbReference type="RefSeq" id="WP_007744298.1">
    <property type="nucleotide sequence ID" value="NZ_CM001398.1"/>
</dbReference>
<accession>G9WIQ6</accession>
<dbReference type="Gene3D" id="3.90.550.10">
    <property type="entry name" value="Spore Coat Polysaccharide Biosynthesis Protein SpsA, Chain A"/>
    <property type="match status" value="1"/>
</dbReference>
<dbReference type="STRING" id="336988.NT96_03540"/>
<dbReference type="OrthoDB" id="9771846at2"/>
<keyword evidence="3" id="KW-1185">Reference proteome</keyword>
<gene>
    <name evidence="2" type="ORF">OKIT_0066</name>
</gene>
<sequence>MIYFVIVIYNKYLNNSDSFQSVVENLGDNKIVVIDNSDKPFFLSRNKNDVDSHIAYIQNGLNLGLSRSYNKALKYIGRNSFSDNNYICWLDDDTVLDKSFFKVLSSETRRHYDVIVPKIIGQDGVIYSPNEKGFLKNRLVLNRKSGEINPKKFNAINSCLTVKTSIYRDYVYDERLFLDQVDQLFFDSIRSRRLTYRILNVQIEQNFSQREKKLDKTYLTRFAIRTKDMIEYGKISPCSSMPTAYLKNLLLGLYFSVKISDFSFLKVSIKSLMHPLTVEGGHD</sequence>